<dbReference type="HOGENOM" id="CLU_1953070_0_0_1"/>
<reference evidence="2" key="1">
    <citation type="journal article" date="2009" name="Nature">
        <title>Genome sequence and analysis of the Irish potato famine pathogen Phytophthora infestans.</title>
        <authorList>
            <consortium name="The Broad Institute Genome Sequencing Platform"/>
            <person name="Haas B.J."/>
            <person name="Kamoun S."/>
            <person name="Zody M.C."/>
            <person name="Jiang R.H."/>
            <person name="Handsaker R.E."/>
            <person name="Cano L.M."/>
            <person name="Grabherr M."/>
            <person name="Kodira C.D."/>
            <person name="Raffaele S."/>
            <person name="Torto-Alalibo T."/>
            <person name="Bozkurt T.O."/>
            <person name="Ah-Fong A.M."/>
            <person name="Alvarado L."/>
            <person name="Anderson V.L."/>
            <person name="Armstrong M.R."/>
            <person name="Avrova A."/>
            <person name="Baxter L."/>
            <person name="Beynon J."/>
            <person name="Boevink P.C."/>
            <person name="Bollmann S.R."/>
            <person name="Bos J.I."/>
            <person name="Bulone V."/>
            <person name="Cai G."/>
            <person name="Cakir C."/>
            <person name="Carrington J.C."/>
            <person name="Chawner M."/>
            <person name="Conti L."/>
            <person name="Costanzo S."/>
            <person name="Ewan R."/>
            <person name="Fahlgren N."/>
            <person name="Fischbach M.A."/>
            <person name="Fugelstad J."/>
            <person name="Gilroy E.M."/>
            <person name="Gnerre S."/>
            <person name="Green P.J."/>
            <person name="Grenville-Briggs L.J."/>
            <person name="Griffith J."/>
            <person name="Grunwald N.J."/>
            <person name="Horn K."/>
            <person name="Horner N.R."/>
            <person name="Hu C.H."/>
            <person name="Huitema E."/>
            <person name="Jeong D.H."/>
            <person name="Jones A.M."/>
            <person name="Jones J.D."/>
            <person name="Jones R.W."/>
            <person name="Karlsson E.K."/>
            <person name="Kunjeti S.G."/>
            <person name="Lamour K."/>
            <person name="Liu Z."/>
            <person name="Ma L."/>
            <person name="Maclean D."/>
            <person name="Chibucos M.C."/>
            <person name="McDonald H."/>
            <person name="McWalters J."/>
            <person name="Meijer H.J."/>
            <person name="Morgan W."/>
            <person name="Morris P.F."/>
            <person name="Munro C.A."/>
            <person name="O'Neill K."/>
            <person name="Ospina-Giraldo M."/>
            <person name="Pinzon A."/>
            <person name="Pritchard L."/>
            <person name="Ramsahoye B."/>
            <person name="Ren Q."/>
            <person name="Restrepo S."/>
            <person name="Roy S."/>
            <person name="Sadanandom A."/>
            <person name="Savidor A."/>
            <person name="Schornack S."/>
            <person name="Schwartz D.C."/>
            <person name="Schumann U.D."/>
            <person name="Schwessinger B."/>
            <person name="Seyer L."/>
            <person name="Sharpe T."/>
            <person name="Silvar C."/>
            <person name="Song J."/>
            <person name="Studholme D.J."/>
            <person name="Sykes S."/>
            <person name="Thines M."/>
            <person name="van de Vondervoort P.J."/>
            <person name="Phuntumart V."/>
            <person name="Wawra S."/>
            <person name="Weide R."/>
            <person name="Win J."/>
            <person name="Young C."/>
            <person name="Zhou S."/>
            <person name="Fry W."/>
            <person name="Meyers B.C."/>
            <person name="van West P."/>
            <person name="Ristaino J."/>
            <person name="Govers F."/>
            <person name="Birch P.R."/>
            <person name="Whisson S.C."/>
            <person name="Judelson H.S."/>
            <person name="Nusbaum C."/>
        </authorList>
    </citation>
    <scope>NUCLEOTIDE SEQUENCE [LARGE SCALE GENOMIC DNA]</scope>
    <source>
        <strain evidence="2">T30-4</strain>
    </source>
</reference>
<dbReference type="EMBL" id="DS028195">
    <property type="protein sequence ID" value="EEY68892.1"/>
    <property type="molecule type" value="Genomic_DNA"/>
</dbReference>
<accession>D0NZ95</accession>
<evidence type="ECO:0000313" key="1">
    <source>
        <dbReference type="EMBL" id="EEY68892.1"/>
    </source>
</evidence>
<dbReference type="GeneID" id="9477128"/>
<dbReference type="VEuPathDB" id="FungiDB:PITG_23134"/>
<name>D0NZ95_PHYIT</name>
<protein>
    <submittedName>
        <fullName evidence="1">Uncharacterized protein</fullName>
    </submittedName>
</protein>
<dbReference type="Proteomes" id="UP000006643">
    <property type="component" value="Unassembled WGS sequence"/>
</dbReference>
<sequence length="129" mass="14308">MAWCLNLSSASLATIAALIAFASRPMVHIWRLPVMTRRLSSGPSLKLQETIGVGTRSRRSAMWGAPFCRWATRVISRTCHGHLIPISLRLRQSTTVASFGTLKRATWPSDARTILNTCRVWLGIRSTSS</sequence>
<proteinExistence type="predicted"/>
<keyword evidence="2" id="KW-1185">Reference proteome</keyword>
<organism evidence="1 2">
    <name type="scientific">Phytophthora infestans (strain T30-4)</name>
    <name type="common">Potato late blight agent</name>
    <dbReference type="NCBI Taxonomy" id="403677"/>
    <lineage>
        <taxon>Eukaryota</taxon>
        <taxon>Sar</taxon>
        <taxon>Stramenopiles</taxon>
        <taxon>Oomycota</taxon>
        <taxon>Peronosporomycetes</taxon>
        <taxon>Peronosporales</taxon>
        <taxon>Peronosporaceae</taxon>
        <taxon>Phytophthora</taxon>
    </lineage>
</organism>
<evidence type="ECO:0000313" key="2">
    <source>
        <dbReference type="Proteomes" id="UP000006643"/>
    </source>
</evidence>
<dbReference type="AlphaFoldDB" id="D0NZ95"/>
<dbReference type="InParanoid" id="D0NZ95"/>
<dbReference type="KEGG" id="pif:PITG_23134"/>
<gene>
    <name evidence="1" type="ORF">PITG_23134</name>
</gene>
<dbReference type="RefSeq" id="XP_002997320.1">
    <property type="nucleotide sequence ID" value="XM_002997274.1"/>
</dbReference>